<dbReference type="EMBL" id="KQ981010">
    <property type="protein sequence ID" value="KYN10298.1"/>
    <property type="molecule type" value="Genomic_DNA"/>
</dbReference>
<sequence>QKNYLKMRRNFYNGGLTCSTGLISLTCLLLVLSLSTSIIAAPFEHEIMVSNNNAFTHRGCPLLNCRTNCPLGFEVCIHYNYTSTLYLAFLTII</sequence>
<accession>A0A195DBN1</accession>
<reference evidence="1 2" key="1">
    <citation type="submission" date="2015-09" db="EMBL/GenBank/DDBJ databases">
        <title>Trachymyrmex cornetzi WGS genome.</title>
        <authorList>
            <person name="Nygaard S."/>
            <person name="Hu H."/>
            <person name="Boomsma J."/>
            <person name="Zhang G."/>
        </authorList>
    </citation>
    <scope>NUCLEOTIDE SEQUENCE [LARGE SCALE GENOMIC DNA]</scope>
    <source>
        <strain evidence="1">Tcor2-1</strain>
        <tissue evidence="1">Whole body</tissue>
    </source>
</reference>
<protein>
    <submittedName>
        <fullName evidence="1">Uncharacterized protein</fullName>
    </submittedName>
</protein>
<feature type="non-terminal residue" evidence="1">
    <location>
        <position position="1"/>
    </location>
</feature>
<proteinExistence type="predicted"/>
<dbReference type="AlphaFoldDB" id="A0A195DBN1"/>
<organism evidence="1 2">
    <name type="scientific">Trachymyrmex cornetzi</name>
    <dbReference type="NCBI Taxonomy" id="471704"/>
    <lineage>
        <taxon>Eukaryota</taxon>
        <taxon>Metazoa</taxon>
        <taxon>Ecdysozoa</taxon>
        <taxon>Arthropoda</taxon>
        <taxon>Hexapoda</taxon>
        <taxon>Insecta</taxon>
        <taxon>Pterygota</taxon>
        <taxon>Neoptera</taxon>
        <taxon>Endopterygota</taxon>
        <taxon>Hymenoptera</taxon>
        <taxon>Apocrita</taxon>
        <taxon>Aculeata</taxon>
        <taxon>Formicoidea</taxon>
        <taxon>Formicidae</taxon>
        <taxon>Myrmicinae</taxon>
        <taxon>Trachymyrmex</taxon>
    </lineage>
</organism>
<evidence type="ECO:0000313" key="1">
    <source>
        <dbReference type="EMBL" id="KYN10298.1"/>
    </source>
</evidence>
<evidence type="ECO:0000313" key="2">
    <source>
        <dbReference type="Proteomes" id="UP000078492"/>
    </source>
</evidence>
<keyword evidence="2" id="KW-1185">Reference proteome</keyword>
<name>A0A195DBN1_9HYME</name>
<dbReference type="Proteomes" id="UP000078492">
    <property type="component" value="Unassembled WGS sequence"/>
</dbReference>
<gene>
    <name evidence="1" type="ORF">ALC57_17485</name>
</gene>